<comment type="similarity">
    <text evidence="2">Belongs to the SNAPC3/SRD2 family.</text>
</comment>
<dbReference type="InterPro" id="IPR022042">
    <property type="entry name" value="snRNA-activating_su3"/>
</dbReference>
<protein>
    <recommendedName>
        <fullName evidence="10">snRNA-activating protein complex subunit 3</fullName>
    </recommendedName>
</protein>
<keyword evidence="9" id="KW-1185">Reference proteome</keyword>
<dbReference type="EMBL" id="CAUYUE010000003">
    <property type="protein sequence ID" value="CAK0751493.1"/>
    <property type="molecule type" value="Genomic_DNA"/>
</dbReference>
<keyword evidence="6" id="KW-0539">Nucleus</keyword>
<feature type="compositionally biased region" description="Basic residues" evidence="7">
    <location>
        <begin position="56"/>
        <end position="66"/>
    </location>
</feature>
<dbReference type="GO" id="GO:0005634">
    <property type="term" value="C:nucleus"/>
    <property type="evidence" value="ECO:0007669"/>
    <property type="project" value="UniProtKB-SubCell"/>
</dbReference>
<dbReference type="GO" id="GO:0003681">
    <property type="term" value="F:bent DNA binding"/>
    <property type="evidence" value="ECO:0007669"/>
    <property type="project" value="TreeGrafter"/>
</dbReference>
<keyword evidence="4" id="KW-0238">DNA-binding</keyword>
<dbReference type="GO" id="GO:0019185">
    <property type="term" value="C:snRNA-activating protein complex"/>
    <property type="evidence" value="ECO:0007669"/>
    <property type="project" value="TreeGrafter"/>
</dbReference>
<dbReference type="Proteomes" id="UP001314263">
    <property type="component" value="Unassembled WGS sequence"/>
</dbReference>
<evidence type="ECO:0000256" key="2">
    <source>
        <dbReference type="ARBA" id="ARBA00010410"/>
    </source>
</evidence>
<feature type="compositionally biased region" description="Basic and acidic residues" evidence="7">
    <location>
        <begin position="85"/>
        <end position="98"/>
    </location>
</feature>
<evidence type="ECO:0000313" key="9">
    <source>
        <dbReference type="Proteomes" id="UP001314263"/>
    </source>
</evidence>
<sequence>MTDGAVRRSRRSRRPSRILEGDFASTVAVVGEAEGDHSDAQTTFEQTDDASDSQSHHRKKRRRVSRSIRASGPREYQRASASQQIRDRQPADEQRAMKPSDLGTQALGTLLGSSNSRRTNTGLDNRRLRTAAPKRKKQRYDPEPMKAVAEHAQDILAPVSQTNVPAAINSCVVVNCKSSVPVSQKAFKEKAREVLAELQHHLQAEEDNGADIDVTALLLPEPGLAADAALLTVPAPCTVPTSPSHLQLEPGQSADPAAQSLGAPSSTLAAAAGADEADEGFREELAEAGKCLQSLESRLKGRRTAKRLYYRAPEVLQPQAGAIVLGGQDWLRSDDIVITVGALRYGQTSCLQEYNVLQHQPLTVLRDLLSCPADSYLGALGMAVPGAYLYIEGTFYNDMRQPGCVDYSEQIVHFCHEQSLMPPKAPVHPSCEALWRSSGFSQSGDRAGQTNGTYRKASMQDTNFGDVDNLRIGATGYVYCHQGCCEHALYIKDIRRIHSDDPQRASAYPVQTFQATYRRQKCSICVARFASKITYEDRSAPVTPGFWCTECYEAMHYDARGKLKDNHRVFPLPVVV</sequence>
<evidence type="ECO:0008006" key="10">
    <source>
        <dbReference type="Google" id="ProtNLM"/>
    </source>
</evidence>
<dbReference type="GO" id="GO:0001046">
    <property type="term" value="F:core promoter sequence-specific DNA binding"/>
    <property type="evidence" value="ECO:0007669"/>
    <property type="project" value="TreeGrafter"/>
</dbReference>
<reference evidence="8 9" key="1">
    <citation type="submission" date="2023-10" db="EMBL/GenBank/DDBJ databases">
        <authorList>
            <person name="Maclean D."/>
            <person name="Macfadyen A."/>
        </authorList>
    </citation>
    <scope>NUCLEOTIDE SEQUENCE [LARGE SCALE GENOMIC DNA]</scope>
</reference>
<evidence type="ECO:0000256" key="3">
    <source>
        <dbReference type="ARBA" id="ARBA00023015"/>
    </source>
</evidence>
<dbReference type="AlphaFoldDB" id="A0AAV1HWA8"/>
<dbReference type="GO" id="GO:0000978">
    <property type="term" value="F:RNA polymerase II cis-regulatory region sequence-specific DNA binding"/>
    <property type="evidence" value="ECO:0007669"/>
    <property type="project" value="TreeGrafter"/>
</dbReference>
<proteinExistence type="inferred from homology"/>
<evidence type="ECO:0000256" key="4">
    <source>
        <dbReference type="ARBA" id="ARBA00023125"/>
    </source>
</evidence>
<dbReference type="GO" id="GO:0042795">
    <property type="term" value="P:snRNA transcription by RNA polymerase II"/>
    <property type="evidence" value="ECO:0007669"/>
    <property type="project" value="TreeGrafter"/>
</dbReference>
<keyword evidence="5" id="KW-0804">Transcription</keyword>
<evidence type="ECO:0000256" key="6">
    <source>
        <dbReference type="ARBA" id="ARBA00023242"/>
    </source>
</evidence>
<evidence type="ECO:0000256" key="1">
    <source>
        <dbReference type="ARBA" id="ARBA00004123"/>
    </source>
</evidence>
<feature type="compositionally biased region" description="Basic residues" evidence="7">
    <location>
        <begin position="128"/>
        <end position="138"/>
    </location>
</feature>
<evidence type="ECO:0000256" key="5">
    <source>
        <dbReference type="ARBA" id="ARBA00023163"/>
    </source>
</evidence>
<gene>
    <name evidence="8" type="ORF">CVIRNUC_002072</name>
</gene>
<evidence type="ECO:0000313" key="8">
    <source>
        <dbReference type="EMBL" id="CAK0751493.1"/>
    </source>
</evidence>
<dbReference type="PANTHER" id="PTHR13421">
    <property type="entry name" value="SNRNA-ACTIVATING PROTEIN COMPLEX SUBUNIT 3"/>
    <property type="match status" value="1"/>
</dbReference>
<evidence type="ECO:0000256" key="7">
    <source>
        <dbReference type="SAM" id="MobiDB-lite"/>
    </source>
</evidence>
<comment type="caution">
    <text evidence="8">The sequence shown here is derived from an EMBL/GenBank/DDBJ whole genome shotgun (WGS) entry which is preliminary data.</text>
</comment>
<feature type="region of interest" description="Disordered" evidence="7">
    <location>
        <begin position="29"/>
        <end position="142"/>
    </location>
</feature>
<dbReference type="GO" id="GO:0042796">
    <property type="term" value="P:snRNA transcription by RNA polymerase III"/>
    <property type="evidence" value="ECO:0007669"/>
    <property type="project" value="TreeGrafter"/>
</dbReference>
<name>A0AAV1HWA8_9CHLO</name>
<comment type="subcellular location">
    <subcellularLocation>
        <location evidence="1">Nucleus</location>
    </subcellularLocation>
</comment>
<feature type="region of interest" description="Disordered" evidence="7">
    <location>
        <begin position="241"/>
        <end position="274"/>
    </location>
</feature>
<accession>A0AAV1HWA8</accession>
<dbReference type="PANTHER" id="PTHR13421:SF16">
    <property type="entry name" value="SNRNA-ACTIVATING PROTEIN COMPLEX SUBUNIT 3"/>
    <property type="match status" value="1"/>
</dbReference>
<keyword evidence="3" id="KW-0805">Transcription regulation</keyword>
<feature type="compositionally biased region" description="Polar residues" evidence="7">
    <location>
        <begin position="102"/>
        <end position="123"/>
    </location>
</feature>
<dbReference type="GO" id="GO:0001006">
    <property type="term" value="F:RNA polymerase III type 3 promoter sequence-specific DNA binding"/>
    <property type="evidence" value="ECO:0007669"/>
    <property type="project" value="TreeGrafter"/>
</dbReference>
<organism evidence="8 9">
    <name type="scientific">Coccomyxa viridis</name>
    <dbReference type="NCBI Taxonomy" id="1274662"/>
    <lineage>
        <taxon>Eukaryota</taxon>
        <taxon>Viridiplantae</taxon>
        <taxon>Chlorophyta</taxon>
        <taxon>core chlorophytes</taxon>
        <taxon>Trebouxiophyceae</taxon>
        <taxon>Trebouxiophyceae incertae sedis</taxon>
        <taxon>Coccomyxaceae</taxon>
        <taxon>Coccomyxa</taxon>
    </lineage>
</organism>
<dbReference type="Pfam" id="PF12251">
    <property type="entry name" value="SNAPC3"/>
    <property type="match status" value="1"/>
</dbReference>